<dbReference type="NCBIfam" id="TIGR04183">
    <property type="entry name" value="Por_Secre_tail"/>
    <property type="match status" value="1"/>
</dbReference>
<protein>
    <submittedName>
        <fullName evidence="4">Por secretion system C-terminal sorting domain-containing protein</fullName>
    </submittedName>
</protein>
<sequence length="715" mass="80343">MNKGFLSVLLMLLIFSTNGQHTVARKWNEVLLEAIRNDFARPTVHARNLLHISAGMYDAWAIHKENTDPYFLKEDNLITQCEIANFNPNEDLAVSMDKAISYVAFRLIKHRFLLSPGAFETYMLADSLMDALGYDRNITSTDFSTGSSEALGNYIAECIIQYGLQDGANEENDYENQFYEPVNPPLLPHEPGNPNIQDPNRWQPLTLETFIDQSGNEIPGDTPPFLSPEWGSVKPFSLSEDQFIINQRNEHDYKVYIDPGDPPYIESDPENYKWGFSLVSLWSAHLDPADGVMWDISPRSIGNLSTYPDSFDDYADFYSYQDGGDNSQGHTENPITGEPYEEQMVPRGDYARVLAEFWADGPDSETPPGHWFTILNYVSDHPLLEKKIAGEGPVVDDLEWDIKSYFLLGGTMHDVAISSWSLKGWYDYIRPVSAIRYLSDQGQSSDESLPNYDPNGIPLVDGFIELVDENDPLVGAQNEHLNKIKVYAWRGPDFISDPETDMAGVGWILAENWWPYQRPSFVTPPFAGFVSGHSTYSQAAAVVMSLFTGSEYFPGGIGEFEAKQNEFLVFEEGPSVDVILQWATYKDAADQCSLSRIWGGIHPPADDIPGRKIGLLIGSQAYENAFRYFDGLTTLSTENPKPALIYPNPAKDYITIQGLEGAGTIEIYLASGAKVFEKTTKNLKNHQIDISELKQGLYLLKINSQNESQSIRFIK</sequence>
<evidence type="ECO:0000313" key="4">
    <source>
        <dbReference type="EMBL" id="SNT11862.1"/>
    </source>
</evidence>
<dbReference type="OrthoDB" id="7793240at2"/>
<keyword evidence="1" id="KW-0732">Signal</keyword>
<dbReference type="Pfam" id="PF21167">
    <property type="entry name" value="DUF6851"/>
    <property type="match status" value="1"/>
</dbReference>
<organism evidence="4 5">
    <name type="scientific">Ekhidna lutea</name>
    <dbReference type="NCBI Taxonomy" id="447679"/>
    <lineage>
        <taxon>Bacteria</taxon>
        <taxon>Pseudomonadati</taxon>
        <taxon>Bacteroidota</taxon>
        <taxon>Cytophagia</taxon>
        <taxon>Cytophagales</taxon>
        <taxon>Reichenbachiellaceae</taxon>
        <taxon>Ekhidna</taxon>
    </lineage>
</organism>
<dbReference type="InterPro" id="IPR026444">
    <property type="entry name" value="Secre_tail"/>
</dbReference>
<gene>
    <name evidence="4" type="ORF">SAMN05421640_2360</name>
</gene>
<dbReference type="Gene3D" id="1.10.606.10">
    <property type="entry name" value="Vanadium-containing Chloroperoxidase, domain 2"/>
    <property type="match status" value="1"/>
</dbReference>
<proteinExistence type="predicted"/>
<evidence type="ECO:0000259" key="3">
    <source>
        <dbReference type="Pfam" id="PF21167"/>
    </source>
</evidence>
<dbReference type="Proteomes" id="UP000198393">
    <property type="component" value="Unassembled WGS sequence"/>
</dbReference>
<dbReference type="EMBL" id="FZPD01000004">
    <property type="protein sequence ID" value="SNT11862.1"/>
    <property type="molecule type" value="Genomic_DNA"/>
</dbReference>
<dbReference type="SUPFAM" id="SSF48317">
    <property type="entry name" value="Acid phosphatase/Vanadium-dependent haloperoxidase"/>
    <property type="match status" value="1"/>
</dbReference>
<reference evidence="4 5" key="1">
    <citation type="submission" date="2017-06" db="EMBL/GenBank/DDBJ databases">
        <authorList>
            <person name="Kim H.J."/>
            <person name="Triplett B.A."/>
        </authorList>
    </citation>
    <scope>NUCLEOTIDE SEQUENCE [LARGE SCALE GENOMIC DNA]</scope>
    <source>
        <strain evidence="4 5">DSM 19307</strain>
    </source>
</reference>
<dbReference type="PANTHER" id="PTHR34599">
    <property type="entry name" value="PEROXIDASE-RELATED"/>
    <property type="match status" value="1"/>
</dbReference>
<evidence type="ECO:0000256" key="1">
    <source>
        <dbReference type="SAM" id="SignalP"/>
    </source>
</evidence>
<dbReference type="CDD" id="cd03398">
    <property type="entry name" value="PAP2_haloperoxidase"/>
    <property type="match status" value="1"/>
</dbReference>
<dbReference type="Pfam" id="PF18962">
    <property type="entry name" value="Por_Secre_tail"/>
    <property type="match status" value="1"/>
</dbReference>
<dbReference type="InterPro" id="IPR016119">
    <property type="entry name" value="Br/Cl_peroxidase_C"/>
</dbReference>
<dbReference type="PANTHER" id="PTHR34599:SF2">
    <property type="entry name" value="TRAF-TYPE DOMAIN-CONTAINING PROTEIN"/>
    <property type="match status" value="1"/>
</dbReference>
<dbReference type="GO" id="GO:0004601">
    <property type="term" value="F:peroxidase activity"/>
    <property type="evidence" value="ECO:0007669"/>
    <property type="project" value="InterPro"/>
</dbReference>
<feature type="domain" description="Secretion system C-terminal sorting" evidence="2">
    <location>
        <begin position="645"/>
        <end position="710"/>
    </location>
</feature>
<name>A0A239K2F7_EKHLU</name>
<feature type="chain" id="PRO_5013394435" evidence="1">
    <location>
        <begin position="22"/>
        <end position="715"/>
    </location>
</feature>
<dbReference type="InterPro" id="IPR036938">
    <property type="entry name" value="PAP2/HPO_sf"/>
</dbReference>
<evidence type="ECO:0000313" key="5">
    <source>
        <dbReference type="Proteomes" id="UP000198393"/>
    </source>
</evidence>
<dbReference type="AlphaFoldDB" id="A0A239K2F7"/>
<accession>A0A239K2F7</accession>
<evidence type="ECO:0000259" key="2">
    <source>
        <dbReference type="Pfam" id="PF18962"/>
    </source>
</evidence>
<keyword evidence="5" id="KW-1185">Reference proteome</keyword>
<feature type="signal peptide" evidence="1">
    <location>
        <begin position="1"/>
        <end position="21"/>
    </location>
</feature>
<dbReference type="InterPro" id="IPR049283">
    <property type="entry name" value="DUF6851"/>
</dbReference>
<feature type="domain" description="DUF6851" evidence="3">
    <location>
        <begin position="54"/>
        <end position="204"/>
    </location>
</feature>
<dbReference type="RefSeq" id="WP_089357077.1">
    <property type="nucleotide sequence ID" value="NZ_FZPD01000004.1"/>
</dbReference>
<dbReference type="InterPro" id="IPR052559">
    <property type="entry name" value="V-haloperoxidase"/>
</dbReference>